<keyword evidence="2" id="KW-1185">Reference proteome</keyword>
<evidence type="ECO:0000313" key="2">
    <source>
        <dbReference type="Proteomes" id="UP000007800"/>
    </source>
</evidence>
<dbReference type="GeneID" id="9051315"/>
<gene>
    <name evidence="1" type="ORF">Pmar_PMAR024983</name>
</gene>
<dbReference type="Proteomes" id="UP000007800">
    <property type="component" value="Unassembled WGS sequence"/>
</dbReference>
<protein>
    <submittedName>
        <fullName evidence="1">Uncharacterized protein</fullName>
    </submittedName>
</protein>
<proteinExistence type="predicted"/>
<name>C5LUN4_PERM5</name>
<dbReference type="RefSeq" id="XP_002766841.1">
    <property type="nucleotide sequence ID" value="XM_002766795.1"/>
</dbReference>
<accession>C5LUN4</accession>
<evidence type="ECO:0000313" key="1">
    <source>
        <dbReference type="EMBL" id="EEQ99558.1"/>
    </source>
</evidence>
<dbReference type="EMBL" id="GG685577">
    <property type="protein sequence ID" value="EEQ99558.1"/>
    <property type="molecule type" value="Genomic_DNA"/>
</dbReference>
<dbReference type="OrthoDB" id="429719at2759"/>
<feature type="non-terminal residue" evidence="1">
    <location>
        <position position="76"/>
    </location>
</feature>
<dbReference type="AlphaFoldDB" id="C5LUN4"/>
<sequence>MTLLQVPKAHGKMKGGALTSCEVYLGAASPFTIATYESPGDGKFSLTSAICGAKKLSASVLGSSAATRTTQTEDCN</sequence>
<reference evidence="1 2" key="1">
    <citation type="submission" date="2008-07" db="EMBL/GenBank/DDBJ databases">
        <authorList>
            <person name="El-Sayed N."/>
            <person name="Caler E."/>
            <person name="Inman J."/>
            <person name="Amedeo P."/>
            <person name="Hass B."/>
            <person name="Wortman J."/>
        </authorList>
    </citation>
    <scope>NUCLEOTIDE SEQUENCE [LARGE SCALE GENOMIC DNA]</scope>
    <source>
        <strain evidence="2">ATCC 50983 / TXsc</strain>
    </source>
</reference>
<organism evidence="2">
    <name type="scientific">Perkinsus marinus (strain ATCC 50983 / TXsc)</name>
    <dbReference type="NCBI Taxonomy" id="423536"/>
    <lineage>
        <taxon>Eukaryota</taxon>
        <taxon>Sar</taxon>
        <taxon>Alveolata</taxon>
        <taxon>Perkinsozoa</taxon>
        <taxon>Perkinsea</taxon>
        <taxon>Perkinsida</taxon>
        <taxon>Perkinsidae</taxon>
        <taxon>Perkinsus</taxon>
    </lineage>
</organism>
<dbReference type="InParanoid" id="C5LUN4"/>